<gene>
    <name evidence="14" type="ORF">RND81_02G217600</name>
</gene>
<evidence type="ECO:0000313" key="14">
    <source>
        <dbReference type="EMBL" id="KAK9750734.1"/>
    </source>
</evidence>
<dbReference type="PANTHER" id="PTHR10783:SF104">
    <property type="entry name" value="PHOSPHATE TRANSPORTER PHO1 HOMOLOG 10"/>
    <property type="match status" value="1"/>
</dbReference>
<dbReference type="InterPro" id="IPR004342">
    <property type="entry name" value="EXS_C"/>
</dbReference>
<dbReference type="EMBL" id="JBDFQZ010000002">
    <property type="protein sequence ID" value="KAK9750734.1"/>
    <property type="molecule type" value="Genomic_DNA"/>
</dbReference>
<keyword evidence="15" id="KW-1185">Reference proteome</keyword>
<accession>A0AAW1MWD3</accession>
<keyword evidence="4" id="KW-1003">Cell membrane</keyword>
<comment type="caution">
    <text evidence="14">The sequence shown here is derived from an EMBL/GenBank/DDBJ whole genome shotgun (WGS) entry which is preliminary data.</text>
</comment>
<evidence type="ECO:0000256" key="7">
    <source>
        <dbReference type="ARBA" id="ARBA00022989"/>
    </source>
</evidence>
<keyword evidence="7 11" id="KW-1133">Transmembrane helix</keyword>
<dbReference type="GO" id="GO:0016036">
    <property type="term" value="P:cellular response to phosphate starvation"/>
    <property type="evidence" value="ECO:0007669"/>
    <property type="project" value="TreeGrafter"/>
</dbReference>
<keyword evidence="3" id="KW-0813">Transport</keyword>
<feature type="transmembrane region" description="Helical" evidence="11">
    <location>
        <begin position="542"/>
        <end position="562"/>
    </location>
</feature>
<evidence type="ECO:0000256" key="5">
    <source>
        <dbReference type="ARBA" id="ARBA00022592"/>
    </source>
</evidence>
<feature type="transmembrane region" description="Helical" evidence="11">
    <location>
        <begin position="582"/>
        <end position="599"/>
    </location>
</feature>
<evidence type="ECO:0000313" key="15">
    <source>
        <dbReference type="Proteomes" id="UP001443914"/>
    </source>
</evidence>
<feature type="domain" description="SPX" evidence="13">
    <location>
        <begin position="1"/>
        <end position="283"/>
    </location>
</feature>
<evidence type="ECO:0000256" key="3">
    <source>
        <dbReference type="ARBA" id="ARBA00022448"/>
    </source>
</evidence>
<evidence type="ECO:0000256" key="1">
    <source>
        <dbReference type="ARBA" id="ARBA00004651"/>
    </source>
</evidence>
<reference evidence="14" key="1">
    <citation type="submission" date="2024-03" db="EMBL/GenBank/DDBJ databases">
        <title>WGS assembly of Saponaria officinalis var. Norfolk2.</title>
        <authorList>
            <person name="Jenkins J."/>
            <person name="Shu S."/>
            <person name="Grimwood J."/>
            <person name="Barry K."/>
            <person name="Goodstein D."/>
            <person name="Schmutz J."/>
            <person name="Leebens-Mack J."/>
            <person name="Osbourn A."/>
        </authorList>
    </citation>
    <scope>NUCLEOTIDE SEQUENCE [LARGE SCALE GENOMIC DNA]</scope>
    <source>
        <strain evidence="14">JIC</strain>
    </source>
</reference>
<feature type="transmembrane region" description="Helical" evidence="11">
    <location>
        <begin position="421"/>
        <end position="444"/>
    </location>
</feature>
<feature type="coiled-coil region" evidence="10">
    <location>
        <begin position="123"/>
        <end position="150"/>
    </location>
</feature>
<comment type="function">
    <text evidence="9">May transport inorganic phosphate (Pi).</text>
</comment>
<comment type="subcellular location">
    <subcellularLocation>
        <location evidence="1">Cell membrane</location>
        <topology evidence="1">Multi-pass membrane protein</topology>
    </subcellularLocation>
</comment>
<sequence length="745" mass="86776">MKFGKDFKRQMVPEWVEAYMDYNGLKRVLREIRLARGPKMPQTPLRSIQNKLSMYSPFRGLDVESRGQQSKGEIEEVIKVSPFVGDSNRTLYRTKLILSDEEIGGEDEVKFFQMLDHELNKVSVFYRDKVEEVMKEAAELNKQMNAYIALKIKVQNHGVKGSQLAFPMEPLRASPQGAAPVNNSTSDKSDVLKVLDHVTINNMPEGPLSAFRGILKDARHKELSFSKNELKEVQERLKVAFTEFYQKLQLVKNFSFMNLSAFAKIMKKYEKTTSRYAARSYMKIVDKSYLGSCDEVTKLIVKVEHLFVKHFYNANRREGMKPLRPIKRKEKNQVTFFSGFFSGCTIALVIAVILMVRARKIILKGHPSYMDNMFGLYSLFLYIVLHMLMYAIDIYLWKRYRVNYAFIFNFKQGTELGFRDVFLLSSGLAVLALASFLANINLIIDKKTGVEDSTTFAKLIPLLVALVFLCIAFCPFNIIFRSSRFFLIKCVFRSICAPFYQVTLQDFFLADQLTSQIQAIRIIEFYICYYSRPGFSQGQSQCHAYGVYNAFYFVIAVIPYWIRFLQCLRRLFQEQDRMHGYNALKYLLAVVAVVVRTVYELKKGTAWMVMALVTSAMAVAYNTYWDLVVDWGLLRRNSKNFYLRDRLLVSHKSIYYIAMTINVLLRATWLQYVLEFNVHGLRKNAFSTTISSLEIIRRGMWNFFRLENEHLNNVGRFRAFRSVPLPFNYRDQTDDDDNEDEEKDD</sequence>
<dbReference type="CDD" id="cd14476">
    <property type="entry name" value="SPX_PHO1_like"/>
    <property type="match status" value="1"/>
</dbReference>
<dbReference type="InterPro" id="IPR034092">
    <property type="entry name" value="PHO1_SPX"/>
</dbReference>
<feature type="domain" description="EXS" evidence="12">
    <location>
        <begin position="543"/>
        <end position="737"/>
    </location>
</feature>
<feature type="transmembrane region" description="Helical" evidence="11">
    <location>
        <begin position="376"/>
        <end position="397"/>
    </location>
</feature>
<evidence type="ECO:0000256" key="8">
    <source>
        <dbReference type="ARBA" id="ARBA00023136"/>
    </source>
</evidence>
<dbReference type="AlphaFoldDB" id="A0AAW1MWD3"/>
<evidence type="ECO:0000256" key="4">
    <source>
        <dbReference type="ARBA" id="ARBA00022475"/>
    </source>
</evidence>
<evidence type="ECO:0000259" key="13">
    <source>
        <dbReference type="PROSITE" id="PS51382"/>
    </source>
</evidence>
<protein>
    <submittedName>
        <fullName evidence="14">Uncharacterized protein</fullName>
    </submittedName>
</protein>
<evidence type="ECO:0000256" key="10">
    <source>
        <dbReference type="SAM" id="Coils"/>
    </source>
</evidence>
<dbReference type="GO" id="GO:0005886">
    <property type="term" value="C:plasma membrane"/>
    <property type="evidence" value="ECO:0007669"/>
    <property type="project" value="UniProtKB-SubCell"/>
</dbReference>
<evidence type="ECO:0000256" key="9">
    <source>
        <dbReference type="ARBA" id="ARBA00043939"/>
    </source>
</evidence>
<evidence type="ECO:0000256" key="2">
    <source>
        <dbReference type="ARBA" id="ARBA00009665"/>
    </source>
</evidence>
<feature type="transmembrane region" description="Helical" evidence="11">
    <location>
        <begin position="606"/>
        <end position="625"/>
    </location>
</feature>
<dbReference type="Proteomes" id="UP001443914">
    <property type="component" value="Unassembled WGS sequence"/>
</dbReference>
<dbReference type="GO" id="GO:0005802">
    <property type="term" value="C:trans-Golgi network"/>
    <property type="evidence" value="ECO:0007669"/>
    <property type="project" value="TreeGrafter"/>
</dbReference>
<feature type="transmembrane region" description="Helical" evidence="11">
    <location>
        <begin position="456"/>
        <end position="480"/>
    </location>
</feature>
<evidence type="ECO:0000256" key="6">
    <source>
        <dbReference type="ARBA" id="ARBA00022692"/>
    </source>
</evidence>
<keyword evidence="8 11" id="KW-0472">Membrane</keyword>
<dbReference type="PANTHER" id="PTHR10783">
    <property type="entry name" value="XENOTROPIC AND POLYTROPIC RETROVIRUS RECEPTOR 1-RELATED"/>
    <property type="match status" value="1"/>
</dbReference>
<dbReference type="Pfam" id="PF03124">
    <property type="entry name" value="EXS"/>
    <property type="match status" value="1"/>
</dbReference>
<proteinExistence type="inferred from homology"/>
<feature type="transmembrane region" description="Helical" evidence="11">
    <location>
        <begin position="334"/>
        <end position="356"/>
    </location>
</feature>
<name>A0AAW1MWD3_SAPOF</name>
<dbReference type="PROSITE" id="PS51382">
    <property type="entry name" value="SPX"/>
    <property type="match status" value="1"/>
</dbReference>
<evidence type="ECO:0000259" key="12">
    <source>
        <dbReference type="PROSITE" id="PS51380"/>
    </source>
</evidence>
<organism evidence="14 15">
    <name type="scientific">Saponaria officinalis</name>
    <name type="common">Common soapwort</name>
    <name type="synonym">Lychnis saponaria</name>
    <dbReference type="NCBI Taxonomy" id="3572"/>
    <lineage>
        <taxon>Eukaryota</taxon>
        <taxon>Viridiplantae</taxon>
        <taxon>Streptophyta</taxon>
        <taxon>Embryophyta</taxon>
        <taxon>Tracheophyta</taxon>
        <taxon>Spermatophyta</taxon>
        <taxon>Magnoliopsida</taxon>
        <taxon>eudicotyledons</taxon>
        <taxon>Gunneridae</taxon>
        <taxon>Pentapetalae</taxon>
        <taxon>Caryophyllales</taxon>
        <taxon>Caryophyllaceae</taxon>
        <taxon>Caryophylleae</taxon>
        <taxon>Saponaria</taxon>
    </lineage>
</organism>
<comment type="similarity">
    <text evidence="2">Belongs to the SYG1 (TC 2.A.94) family.</text>
</comment>
<feature type="transmembrane region" description="Helical" evidence="11">
    <location>
        <begin position="654"/>
        <end position="674"/>
    </location>
</feature>
<keyword evidence="5" id="KW-0592">Phosphate transport</keyword>
<evidence type="ECO:0000256" key="11">
    <source>
        <dbReference type="SAM" id="Phobius"/>
    </source>
</evidence>
<dbReference type="PROSITE" id="PS51380">
    <property type="entry name" value="EXS"/>
    <property type="match status" value="1"/>
</dbReference>
<dbReference type="GO" id="GO:0006817">
    <property type="term" value="P:phosphate ion transport"/>
    <property type="evidence" value="ECO:0007669"/>
    <property type="project" value="UniProtKB-KW"/>
</dbReference>
<dbReference type="GO" id="GO:0000822">
    <property type="term" value="F:inositol hexakisphosphate binding"/>
    <property type="evidence" value="ECO:0007669"/>
    <property type="project" value="TreeGrafter"/>
</dbReference>
<dbReference type="InterPro" id="IPR004331">
    <property type="entry name" value="SPX_dom"/>
</dbReference>
<dbReference type="Pfam" id="PF03105">
    <property type="entry name" value="SPX"/>
    <property type="match status" value="1"/>
</dbReference>
<keyword evidence="10" id="KW-0175">Coiled coil</keyword>
<keyword evidence="6 11" id="KW-0812">Transmembrane</keyword>